<protein>
    <recommendedName>
        <fullName evidence="3">RNase H type-1 domain-containing protein</fullName>
    </recommendedName>
</protein>
<dbReference type="AlphaFoldDB" id="A0A7J8NFS1"/>
<proteinExistence type="predicted"/>
<evidence type="ECO:0008006" key="3">
    <source>
        <dbReference type="Google" id="ProtNLM"/>
    </source>
</evidence>
<organism evidence="1 2">
    <name type="scientific">Gossypium lobatum</name>
    <dbReference type="NCBI Taxonomy" id="34289"/>
    <lineage>
        <taxon>Eukaryota</taxon>
        <taxon>Viridiplantae</taxon>
        <taxon>Streptophyta</taxon>
        <taxon>Embryophyta</taxon>
        <taxon>Tracheophyta</taxon>
        <taxon>Spermatophyta</taxon>
        <taxon>Magnoliopsida</taxon>
        <taxon>eudicotyledons</taxon>
        <taxon>Gunneridae</taxon>
        <taxon>Pentapetalae</taxon>
        <taxon>rosids</taxon>
        <taxon>malvids</taxon>
        <taxon>Malvales</taxon>
        <taxon>Malvaceae</taxon>
        <taxon>Malvoideae</taxon>
        <taxon>Gossypium</taxon>
    </lineage>
</organism>
<evidence type="ECO:0000313" key="2">
    <source>
        <dbReference type="Proteomes" id="UP000593572"/>
    </source>
</evidence>
<accession>A0A7J8NFS1</accession>
<gene>
    <name evidence="1" type="ORF">Golob_027690</name>
</gene>
<dbReference type="Proteomes" id="UP000593572">
    <property type="component" value="Unassembled WGS sequence"/>
</dbReference>
<evidence type="ECO:0000313" key="1">
    <source>
        <dbReference type="EMBL" id="MBA0575848.1"/>
    </source>
</evidence>
<keyword evidence="2" id="KW-1185">Reference proteome</keyword>
<name>A0A7J8NFS1_9ROSI</name>
<dbReference type="EMBL" id="JABEZX010295644">
    <property type="protein sequence ID" value="MBA0575848.1"/>
    <property type="molecule type" value="Genomic_DNA"/>
</dbReference>
<reference evidence="1 2" key="1">
    <citation type="journal article" date="2019" name="Genome Biol. Evol.">
        <title>Insights into the evolution of the New World diploid cottons (Gossypium, subgenus Houzingenia) based on genome sequencing.</title>
        <authorList>
            <person name="Grover C.E."/>
            <person name="Arick M.A. 2nd"/>
            <person name="Thrash A."/>
            <person name="Conover J.L."/>
            <person name="Sanders W.S."/>
            <person name="Peterson D.G."/>
            <person name="Frelichowski J.E."/>
            <person name="Scheffler J.A."/>
            <person name="Scheffler B.E."/>
            <person name="Wendel J.F."/>
        </authorList>
    </citation>
    <scope>NUCLEOTIDE SEQUENCE [LARGE SCALE GENOMIC DNA]</scope>
    <source>
        <strain evidence="1">157</strain>
        <tissue evidence="1">Leaf</tissue>
    </source>
</reference>
<comment type="caution">
    <text evidence="1">The sequence shown here is derived from an EMBL/GenBank/DDBJ whole genome shotgun (WGS) entry which is preliminary data.</text>
</comment>
<feature type="non-terminal residue" evidence="1">
    <location>
        <position position="76"/>
    </location>
</feature>
<sequence>MNDLCFKYWKVNFRSIRRTNNKVADCLTKIISDDIDHLVALKELPSKIKISLKEDIRSSALVNQVVIRGDHGLGYL</sequence>